<dbReference type="KEGG" id="palc:A0T30_08520"/>
<dbReference type="Proteomes" id="UP000887228">
    <property type="component" value="Unassembled WGS sequence"/>
</dbReference>
<keyword evidence="1" id="KW-0732">Signal</keyword>
<evidence type="ECO:0000313" key="5">
    <source>
        <dbReference type="EMBL" id="TXI26732.1"/>
    </source>
</evidence>
<accession>A0A142IQ25</accession>
<proteinExistence type="predicted"/>
<dbReference type="Proteomes" id="UP000321110">
    <property type="component" value="Unassembled WGS sequence"/>
</dbReference>
<feature type="chain" id="PRO_5044368556" evidence="1">
    <location>
        <begin position="19"/>
        <end position="104"/>
    </location>
</feature>
<keyword evidence="5" id="KW-0418">Kinase</keyword>
<evidence type="ECO:0000313" key="2">
    <source>
        <dbReference type="EMBL" id="GIZ88432.1"/>
    </source>
</evidence>
<dbReference type="EMBL" id="BPMT01000007">
    <property type="protein sequence ID" value="GIZ93174.1"/>
    <property type="molecule type" value="Genomic_DNA"/>
</dbReference>
<sequence length="104" mass="11313">MKNCCLVLLALLPLTAAAYPTELEKQMNGAEVSATVQQIDSNIGGLTLYNYGLTDAKCNAQFRNGPEAPRTRSAELKAGESVTQTVKFARNIIRLRVNVTCQPK</sequence>
<evidence type="ECO:0000313" key="7">
    <source>
        <dbReference type="Proteomes" id="UP000887228"/>
    </source>
</evidence>
<dbReference type="Proteomes" id="UP001158058">
    <property type="component" value="Unassembled WGS sequence"/>
</dbReference>
<feature type="signal peptide" evidence="1">
    <location>
        <begin position="1"/>
        <end position="18"/>
    </location>
</feature>
<dbReference type="Proteomes" id="UP000887212">
    <property type="component" value="Unassembled WGS sequence"/>
</dbReference>
<name>A0A142IQ25_AQUAC</name>
<evidence type="ECO:0000313" key="4">
    <source>
        <dbReference type="EMBL" id="MDH0143339.1"/>
    </source>
</evidence>
<evidence type="ECO:0000313" key="3">
    <source>
        <dbReference type="EMBL" id="GIZ93174.1"/>
    </source>
</evidence>
<dbReference type="EMBL" id="JAODZF010000008">
    <property type="protein sequence ID" value="MDH0143339.1"/>
    <property type="molecule type" value="Genomic_DNA"/>
</dbReference>
<dbReference type="GO" id="GO:0016301">
    <property type="term" value="F:kinase activity"/>
    <property type="evidence" value="ECO:0007669"/>
    <property type="project" value="UniProtKB-KW"/>
</dbReference>
<dbReference type="RefSeq" id="WP_021699215.1">
    <property type="nucleotide sequence ID" value="NZ_AP024354.1"/>
</dbReference>
<evidence type="ECO:0000313" key="6">
    <source>
        <dbReference type="Proteomes" id="UP000321110"/>
    </source>
</evidence>
<reference evidence="4" key="3">
    <citation type="submission" date="2022-09" db="EMBL/GenBank/DDBJ databases">
        <title>Intensive care unit water sources are persistently colonized with multi-drug resistant bacteria and are the site of extensive horizontal gene transfer of antibiotic resistance genes.</title>
        <authorList>
            <person name="Diorio-Toth L."/>
        </authorList>
    </citation>
    <scope>NUCLEOTIDE SEQUENCE</scope>
    <source>
        <strain evidence="4">GD04146</strain>
    </source>
</reference>
<dbReference type="GeneID" id="42929828"/>
<dbReference type="EMBL" id="SSFO01000323">
    <property type="protein sequence ID" value="TXI26732.1"/>
    <property type="molecule type" value="Genomic_DNA"/>
</dbReference>
<evidence type="ECO:0000256" key="1">
    <source>
        <dbReference type="SAM" id="SignalP"/>
    </source>
</evidence>
<dbReference type="AlphaFoldDB" id="A0A142IQ25"/>
<reference evidence="2 7" key="2">
    <citation type="submission" date="2021-07" db="EMBL/GenBank/DDBJ databases">
        <title>Whole genome sequencing of carbapenem-resistant Pseudomonas spp. isolated in Japan.</title>
        <authorList>
            <person name="Suzuki M."/>
            <person name="Maehana S."/>
            <person name="Kitasato H."/>
        </authorList>
    </citation>
    <scope>NUCLEOTIDE SEQUENCE [LARGE SCALE GENOMIC DNA]</scope>
    <source>
        <strain evidence="2">KAM435</strain>
        <strain evidence="3 7">KAM436</strain>
    </source>
</reference>
<organism evidence="5 6">
    <name type="scientific">Aquipseudomonas alcaligenes</name>
    <name type="common">Pseudomonas alcaligenes</name>
    <dbReference type="NCBI Taxonomy" id="43263"/>
    <lineage>
        <taxon>Bacteria</taxon>
        <taxon>Pseudomonadati</taxon>
        <taxon>Pseudomonadota</taxon>
        <taxon>Gammaproteobacteria</taxon>
        <taxon>Pseudomonadales</taxon>
        <taxon>Pseudomonadaceae</taxon>
        <taxon>Aquipseudomonas</taxon>
    </lineage>
</organism>
<comment type="caution">
    <text evidence="5">The sequence shown here is derived from an EMBL/GenBank/DDBJ whole genome shotgun (WGS) entry which is preliminary data.</text>
</comment>
<dbReference type="EMBL" id="BPMS01000005">
    <property type="protein sequence ID" value="GIZ88432.1"/>
    <property type="molecule type" value="Genomic_DNA"/>
</dbReference>
<protein>
    <submittedName>
        <fullName evidence="5">3-phosphoglycerate kinase</fullName>
    </submittedName>
</protein>
<reference evidence="5 6" key="1">
    <citation type="submission" date="2018-09" db="EMBL/GenBank/DDBJ databases">
        <title>Metagenome Assembled Genomes from an Advanced Water Purification Facility.</title>
        <authorList>
            <person name="Stamps B.W."/>
            <person name="Spear J.R."/>
        </authorList>
    </citation>
    <scope>NUCLEOTIDE SEQUENCE [LARGE SCALE GENOMIC DNA]</scope>
    <source>
        <strain evidence="5">Bin_52_1</strain>
    </source>
</reference>
<gene>
    <name evidence="5" type="ORF">E6Q69_19025</name>
    <name evidence="2" type="ORF">KAM435_17590</name>
    <name evidence="3" type="ORF">KAM436_21420</name>
    <name evidence="4" type="ORF">N7380_13525</name>
</gene>
<keyword evidence="5" id="KW-0808">Transferase</keyword>